<dbReference type="InterPro" id="IPR036890">
    <property type="entry name" value="HATPase_C_sf"/>
</dbReference>
<evidence type="ECO:0000256" key="13">
    <source>
        <dbReference type="ARBA" id="ARBA00023136"/>
    </source>
</evidence>
<sequence length="444" mass="51468">MIKWTLTKRIWVSFIMLILIIGLIVGITYPFSLQQALKEDSFDLIKRQQDNFIPYMQDYLDDEDPNSLIQYQHGPRDVGHIFVSTNNIVAGESIPVAVLNKMVSQAESQKVTLKEYQISNSNVTLFYIVRKMTNGYIISYMKDTYTKEMAKKLWMKLFYILIFAIVIALILTAWLTRYLKAPLKALGNQIEEISKLNWKKPFKWNSGDEFQQLSNQFENMRQNLVRYDDSQKQFLQRASHEMKTPIMVIQSYAQSVKDGVYPADDTMDIIMDEAALMEKRVQKLLYYTKVDSLRDERPELKRLIFGPMAESIIARFSGGHPEISMMIEGQEVEIDVDEEQFSIVLENLVENALRYAKSEITLQAKEKEKAREIVVRNDGVPIPEEEKNQLFEPFKKGNKGQFGLGLAIVKRIVERHDGHIEVHNQENGVAFVITLPFKNKQTKS</sequence>
<keyword evidence="6" id="KW-0808">Transferase</keyword>
<dbReference type="PROSITE" id="PS50885">
    <property type="entry name" value="HAMP"/>
    <property type="match status" value="1"/>
</dbReference>
<dbReference type="SMART" id="SM00388">
    <property type="entry name" value="HisKA"/>
    <property type="match status" value="1"/>
</dbReference>
<dbReference type="PROSITE" id="PS50109">
    <property type="entry name" value="HIS_KIN"/>
    <property type="match status" value="1"/>
</dbReference>
<evidence type="ECO:0000259" key="16">
    <source>
        <dbReference type="PROSITE" id="PS50885"/>
    </source>
</evidence>
<dbReference type="PRINTS" id="PR00344">
    <property type="entry name" value="BCTRLSENSOR"/>
</dbReference>
<keyword evidence="12" id="KW-0902">Two-component regulatory system</keyword>
<feature type="transmembrane region" description="Helical" evidence="14">
    <location>
        <begin position="157"/>
        <end position="175"/>
    </location>
</feature>
<feature type="transmembrane region" description="Helical" evidence="14">
    <location>
        <begin position="12"/>
        <end position="31"/>
    </location>
</feature>
<dbReference type="GO" id="GO:0005524">
    <property type="term" value="F:ATP binding"/>
    <property type="evidence" value="ECO:0007669"/>
    <property type="project" value="UniProtKB-KW"/>
</dbReference>
<comment type="caution">
    <text evidence="17">The sequence shown here is derived from an EMBL/GenBank/DDBJ whole genome shotgun (WGS) entry which is preliminary data.</text>
</comment>
<dbReference type="InterPro" id="IPR003661">
    <property type="entry name" value="HisK_dim/P_dom"/>
</dbReference>
<reference evidence="17" key="1">
    <citation type="journal article" date="2014" name="Int. J. Syst. Evol. Microbiol.">
        <title>Complete genome sequence of Corynebacterium casei LMG S-19264T (=DSM 44701T), isolated from a smear-ripened cheese.</title>
        <authorList>
            <consortium name="US DOE Joint Genome Institute (JGI-PGF)"/>
            <person name="Walter F."/>
            <person name="Albersmeier A."/>
            <person name="Kalinowski J."/>
            <person name="Ruckert C."/>
        </authorList>
    </citation>
    <scope>NUCLEOTIDE SEQUENCE</scope>
    <source>
        <strain evidence="17">CGMCC 1.12777</strain>
    </source>
</reference>
<keyword evidence="9 17" id="KW-0418">Kinase</keyword>
<dbReference type="Pfam" id="PF00672">
    <property type="entry name" value="HAMP"/>
    <property type="match status" value="1"/>
</dbReference>
<evidence type="ECO:0000256" key="7">
    <source>
        <dbReference type="ARBA" id="ARBA00022692"/>
    </source>
</evidence>
<dbReference type="Pfam" id="PF02518">
    <property type="entry name" value="HATPase_c"/>
    <property type="match status" value="1"/>
</dbReference>
<dbReference type="InterPro" id="IPR050398">
    <property type="entry name" value="HssS/ArlS-like"/>
</dbReference>
<dbReference type="EC" id="2.7.13.3" evidence="3"/>
<keyword evidence="10" id="KW-0067">ATP-binding</keyword>
<comment type="subcellular location">
    <subcellularLocation>
        <location evidence="2">Cell membrane</location>
        <topology evidence="2">Multi-pass membrane protein</topology>
    </subcellularLocation>
</comment>
<protein>
    <recommendedName>
        <fullName evidence="3">histidine kinase</fullName>
        <ecNumber evidence="3">2.7.13.3</ecNumber>
    </recommendedName>
</protein>
<evidence type="ECO:0000256" key="9">
    <source>
        <dbReference type="ARBA" id="ARBA00022777"/>
    </source>
</evidence>
<dbReference type="PANTHER" id="PTHR45528">
    <property type="entry name" value="SENSOR HISTIDINE KINASE CPXA"/>
    <property type="match status" value="1"/>
</dbReference>
<dbReference type="InterPro" id="IPR005467">
    <property type="entry name" value="His_kinase_dom"/>
</dbReference>
<feature type="domain" description="HAMP" evidence="16">
    <location>
        <begin position="177"/>
        <end position="229"/>
    </location>
</feature>
<evidence type="ECO:0000256" key="5">
    <source>
        <dbReference type="ARBA" id="ARBA00022553"/>
    </source>
</evidence>
<comment type="catalytic activity">
    <reaction evidence="1">
        <text>ATP + protein L-histidine = ADP + protein N-phospho-L-histidine.</text>
        <dbReference type="EC" id="2.7.13.3"/>
    </reaction>
</comment>
<gene>
    <name evidence="17" type="primary">cssS</name>
    <name evidence="17" type="ORF">GCM10007096_39580</name>
</gene>
<dbReference type="RefSeq" id="WP_188499111.1">
    <property type="nucleotide sequence ID" value="NZ_BMFV01000046.1"/>
</dbReference>
<dbReference type="InterPro" id="IPR003594">
    <property type="entry name" value="HATPase_dom"/>
</dbReference>
<keyword evidence="7 14" id="KW-0812">Transmembrane</keyword>
<dbReference type="GO" id="GO:0000155">
    <property type="term" value="F:phosphorelay sensor kinase activity"/>
    <property type="evidence" value="ECO:0007669"/>
    <property type="project" value="InterPro"/>
</dbReference>
<keyword evidence="11 14" id="KW-1133">Transmembrane helix</keyword>
<keyword evidence="5" id="KW-0597">Phosphoprotein</keyword>
<dbReference type="Pfam" id="PF00512">
    <property type="entry name" value="HisKA"/>
    <property type="match status" value="1"/>
</dbReference>
<evidence type="ECO:0000256" key="6">
    <source>
        <dbReference type="ARBA" id="ARBA00022679"/>
    </source>
</evidence>
<keyword evidence="8" id="KW-0547">Nucleotide-binding</keyword>
<dbReference type="CDD" id="cd00082">
    <property type="entry name" value="HisKA"/>
    <property type="match status" value="1"/>
</dbReference>
<dbReference type="InterPro" id="IPR036097">
    <property type="entry name" value="HisK_dim/P_sf"/>
</dbReference>
<keyword evidence="18" id="KW-1185">Reference proteome</keyword>
<proteinExistence type="predicted"/>
<evidence type="ECO:0000313" key="17">
    <source>
        <dbReference type="EMBL" id="GGH88081.1"/>
    </source>
</evidence>
<dbReference type="SUPFAM" id="SSF158472">
    <property type="entry name" value="HAMP domain-like"/>
    <property type="match status" value="1"/>
</dbReference>
<dbReference type="CDD" id="cd06225">
    <property type="entry name" value="HAMP"/>
    <property type="match status" value="1"/>
</dbReference>
<feature type="domain" description="Histidine kinase" evidence="15">
    <location>
        <begin position="237"/>
        <end position="439"/>
    </location>
</feature>
<dbReference type="EMBL" id="BMFV01000046">
    <property type="protein sequence ID" value="GGH88081.1"/>
    <property type="molecule type" value="Genomic_DNA"/>
</dbReference>
<evidence type="ECO:0000313" key="18">
    <source>
        <dbReference type="Proteomes" id="UP000656813"/>
    </source>
</evidence>
<dbReference type="InterPro" id="IPR004358">
    <property type="entry name" value="Sig_transdc_His_kin-like_C"/>
</dbReference>
<keyword evidence="4" id="KW-1003">Cell membrane</keyword>
<evidence type="ECO:0000256" key="3">
    <source>
        <dbReference type="ARBA" id="ARBA00012438"/>
    </source>
</evidence>
<evidence type="ECO:0000256" key="11">
    <source>
        <dbReference type="ARBA" id="ARBA00022989"/>
    </source>
</evidence>
<dbReference type="SUPFAM" id="SSF55874">
    <property type="entry name" value="ATPase domain of HSP90 chaperone/DNA topoisomerase II/histidine kinase"/>
    <property type="match status" value="1"/>
</dbReference>
<dbReference type="Proteomes" id="UP000656813">
    <property type="component" value="Unassembled WGS sequence"/>
</dbReference>
<organism evidence="17 18">
    <name type="scientific">Pullulanibacillus pueri</name>
    <dbReference type="NCBI Taxonomy" id="1437324"/>
    <lineage>
        <taxon>Bacteria</taxon>
        <taxon>Bacillati</taxon>
        <taxon>Bacillota</taxon>
        <taxon>Bacilli</taxon>
        <taxon>Bacillales</taxon>
        <taxon>Sporolactobacillaceae</taxon>
        <taxon>Pullulanibacillus</taxon>
    </lineage>
</organism>
<dbReference type="SMART" id="SM00304">
    <property type="entry name" value="HAMP"/>
    <property type="match status" value="1"/>
</dbReference>
<dbReference type="SMART" id="SM00387">
    <property type="entry name" value="HATPase_c"/>
    <property type="match status" value="1"/>
</dbReference>
<accession>A0A8J2ZZA5</accession>
<evidence type="ECO:0000256" key="10">
    <source>
        <dbReference type="ARBA" id="ARBA00022840"/>
    </source>
</evidence>
<evidence type="ECO:0000259" key="15">
    <source>
        <dbReference type="PROSITE" id="PS50109"/>
    </source>
</evidence>
<evidence type="ECO:0000256" key="14">
    <source>
        <dbReference type="SAM" id="Phobius"/>
    </source>
</evidence>
<keyword evidence="13 14" id="KW-0472">Membrane</keyword>
<dbReference type="SUPFAM" id="SSF47384">
    <property type="entry name" value="Homodimeric domain of signal transducing histidine kinase"/>
    <property type="match status" value="1"/>
</dbReference>
<reference evidence="17" key="2">
    <citation type="submission" date="2020-09" db="EMBL/GenBank/DDBJ databases">
        <authorList>
            <person name="Sun Q."/>
            <person name="Zhou Y."/>
        </authorList>
    </citation>
    <scope>NUCLEOTIDE SEQUENCE</scope>
    <source>
        <strain evidence="17">CGMCC 1.12777</strain>
    </source>
</reference>
<name>A0A8J2ZZA5_9BACL</name>
<dbReference type="InterPro" id="IPR003660">
    <property type="entry name" value="HAMP_dom"/>
</dbReference>
<evidence type="ECO:0000256" key="12">
    <source>
        <dbReference type="ARBA" id="ARBA00023012"/>
    </source>
</evidence>
<evidence type="ECO:0000256" key="2">
    <source>
        <dbReference type="ARBA" id="ARBA00004651"/>
    </source>
</evidence>
<dbReference type="PANTHER" id="PTHR45528:SF1">
    <property type="entry name" value="SENSOR HISTIDINE KINASE CPXA"/>
    <property type="match status" value="1"/>
</dbReference>
<evidence type="ECO:0000256" key="4">
    <source>
        <dbReference type="ARBA" id="ARBA00022475"/>
    </source>
</evidence>
<dbReference type="Gene3D" id="6.10.340.10">
    <property type="match status" value="1"/>
</dbReference>
<evidence type="ECO:0000256" key="1">
    <source>
        <dbReference type="ARBA" id="ARBA00000085"/>
    </source>
</evidence>
<dbReference type="AlphaFoldDB" id="A0A8J2ZZA5"/>
<dbReference type="GO" id="GO:0005886">
    <property type="term" value="C:plasma membrane"/>
    <property type="evidence" value="ECO:0007669"/>
    <property type="project" value="UniProtKB-SubCell"/>
</dbReference>
<dbReference type="Gene3D" id="1.10.287.130">
    <property type="match status" value="1"/>
</dbReference>
<evidence type="ECO:0000256" key="8">
    <source>
        <dbReference type="ARBA" id="ARBA00022741"/>
    </source>
</evidence>
<dbReference type="Gene3D" id="3.30.565.10">
    <property type="entry name" value="Histidine kinase-like ATPase, C-terminal domain"/>
    <property type="match status" value="1"/>
</dbReference>